<gene>
    <name evidence="1" type="ORF">BDN72DRAFT_812325</name>
</gene>
<dbReference type="EMBL" id="ML208267">
    <property type="protein sequence ID" value="TFK74538.1"/>
    <property type="molecule type" value="Genomic_DNA"/>
</dbReference>
<evidence type="ECO:0000313" key="1">
    <source>
        <dbReference type="EMBL" id="TFK74538.1"/>
    </source>
</evidence>
<proteinExistence type="predicted"/>
<organism evidence="1 2">
    <name type="scientific">Pluteus cervinus</name>
    <dbReference type="NCBI Taxonomy" id="181527"/>
    <lineage>
        <taxon>Eukaryota</taxon>
        <taxon>Fungi</taxon>
        <taxon>Dikarya</taxon>
        <taxon>Basidiomycota</taxon>
        <taxon>Agaricomycotina</taxon>
        <taxon>Agaricomycetes</taxon>
        <taxon>Agaricomycetidae</taxon>
        <taxon>Agaricales</taxon>
        <taxon>Pluteineae</taxon>
        <taxon>Pluteaceae</taxon>
        <taxon>Pluteus</taxon>
    </lineage>
</organism>
<protein>
    <submittedName>
        <fullName evidence="1">Uncharacterized protein</fullName>
    </submittedName>
</protein>
<name>A0ACD3B916_9AGAR</name>
<reference evidence="1 2" key="1">
    <citation type="journal article" date="2019" name="Nat. Ecol. Evol.">
        <title>Megaphylogeny resolves global patterns of mushroom evolution.</title>
        <authorList>
            <person name="Varga T."/>
            <person name="Krizsan K."/>
            <person name="Foldi C."/>
            <person name="Dima B."/>
            <person name="Sanchez-Garcia M."/>
            <person name="Sanchez-Ramirez S."/>
            <person name="Szollosi G.J."/>
            <person name="Szarkandi J.G."/>
            <person name="Papp V."/>
            <person name="Albert L."/>
            <person name="Andreopoulos W."/>
            <person name="Angelini C."/>
            <person name="Antonin V."/>
            <person name="Barry K.W."/>
            <person name="Bougher N.L."/>
            <person name="Buchanan P."/>
            <person name="Buyck B."/>
            <person name="Bense V."/>
            <person name="Catcheside P."/>
            <person name="Chovatia M."/>
            <person name="Cooper J."/>
            <person name="Damon W."/>
            <person name="Desjardin D."/>
            <person name="Finy P."/>
            <person name="Geml J."/>
            <person name="Haridas S."/>
            <person name="Hughes K."/>
            <person name="Justo A."/>
            <person name="Karasinski D."/>
            <person name="Kautmanova I."/>
            <person name="Kiss B."/>
            <person name="Kocsube S."/>
            <person name="Kotiranta H."/>
            <person name="LaButti K.M."/>
            <person name="Lechner B.E."/>
            <person name="Liimatainen K."/>
            <person name="Lipzen A."/>
            <person name="Lukacs Z."/>
            <person name="Mihaltcheva S."/>
            <person name="Morgado L.N."/>
            <person name="Niskanen T."/>
            <person name="Noordeloos M.E."/>
            <person name="Ohm R.A."/>
            <person name="Ortiz-Santana B."/>
            <person name="Ovrebo C."/>
            <person name="Racz N."/>
            <person name="Riley R."/>
            <person name="Savchenko A."/>
            <person name="Shiryaev A."/>
            <person name="Soop K."/>
            <person name="Spirin V."/>
            <person name="Szebenyi C."/>
            <person name="Tomsovsky M."/>
            <person name="Tulloss R.E."/>
            <person name="Uehling J."/>
            <person name="Grigoriev I.V."/>
            <person name="Vagvolgyi C."/>
            <person name="Papp T."/>
            <person name="Martin F.M."/>
            <person name="Miettinen O."/>
            <person name="Hibbett D.S."/>
            <person name="Nagy L.G."/>
        </authorList>
    </citation>
    <scope>NUCLEOTIDE SEQUENCE [LARGE SCALE GENOMIC DNA]</scope>
    <source>
        <strain evidence="1 2">NL-1719</strain>
    </source>
</reference>
<dbReference type="Proteomes" id="UP000308600">
    <property type="component" value="Unassembled WGS sequence"/>
</dbReference>
<keyword evidence="2" id="KW-1185">Reference proteome</keyword>
<sequence length="99" mass="11341">MSQRLLMHLSDASRERDESLGEVMTITQRLDTARDISKAVRTQFEQKSSAPVSLTIPDIESVSSSEEDVVQVRIERTVKIEGRKRSYKLEDYSRGGRRL</sequence>
<evidence type="ECO:0000313" key="2">
    <source>
        <dbReference type="Proteomes" id="UP000308600"/>
    </source>
</evidence>
<accession>A0ACD3B916</accession>